<comment type="caution">
    <text evidence="2">The sequence shown here is derived from an EMBL/GenBank/DDBJ whole genome shotgun (WGS) entry which is preliminary data.</text>
</comment>
<feature type="region of interest" description="Disordered" evidence="1">
    <location>
        <begin position="385"/>
        <end position="415"/>
    </location>
</feature>
<feature type="region of interest" description="Disordered" evidence="1">
    <location>
        <begin position="1"/>
        <end position="34"/>
    </location>
</feature>
<dbReference type="EMBL" id="CAJVPY010006977">
    <property type="protein sequence ID" value="CAG8673003.1"/>
    <property type="molecule type" value="Genomic_DNA"/>
</dbReference>
<keyword evidence="3" id="KW-1185">Reference proteome</keyword>
<accession>A0A9N9HC01</accession>
<reference evidence="2" key="1">
    <citation type="submission" date="2021-06" db="EMBL/GenBank/DDBJ databases">
        <authorList>
            <person name="Kallberg Y."/>
            <person name="Tangrot J."/>
            <person name="Rosling A."/>
        </authorList>
    </citation>
    <scope>NUCLEOTIDE SEQUENCE</scope>
    <source>
        <strain evidence="2">MA453B</strain>
    </source>
</reference>
<feature type="compositionally biased region" description="Low complexity" evidence="1">
    <location>
        <begin position="400"/>
        <end position="414"/>
    </location>
</feature>
<feature type="compositionally biased region" description="Basic and acidic residues" evidence="1">
    <location>
        <begin position="21"/>
        <end position="34"/>
    </location>
</feature>
<name>A0A9N9HC01_9GLOM</name>
<evidence type="ECO:0000313" key="2">
    <source>
        <dbReference type="EMBL" id="CAG8673003.1"/>
    </source>
</evidence>
<dbReference type="Proteomes" id="UP000789405">
    <property type="component" value="Unassembled WGS sequence"/>
</dbReference>
<protein>
    <submittedName>
        <fullName evidence="2">21115_t:CDS:1</fullName>
    </submittedName>
</protein>
<sequence length="434" mass="48966">MTQSKLLENLDGPTPYYSLSRPEKILSSSDKKVDKQDNVTQALFNYLVEETKAPVASTSGTSKTSKMSNLSEPEINERSQKGWLETSKLPKSIEPISKVINAPSKETDSSNPINKAHKCVKDLLARRTNKRRAFSKEQIEALVLDKRKEKLTIEERAKYCAKTGPKSNDNKEIVAGCSRLSLFRNELLKIGIAHELIDTYAKDSNGLKRIQNIDTTKDPSLQDFADIMMMLCMRPAEVSSLQINHYEVDPSSPPAWHKNSYSWYCTRYAKNKGENKDNPEPHPFLAMEKNPEHARTLFIWIQEAIKARKLGDPTFSENGKWNTRAFSKFLKPYKITPKILRKIGGKHACRAHGGPNPTHQHLDLLNRIALRHKIVRLDAGKNYTIGDTESEKSDSEPETSDSSKPQIQASSSSQTIKIDSMLAEIDAMLAEIQK</sequence>
<gene>
    <name evidence="2" type="ORF">DERYTH_LOCUS11354</name>
</gene>
<dbReference type="AlphaFoldDB" id="A0A9N9HC01"/>
<evidence type="ECO:0000313" key="3">
    <source>
        <dbReference type="Proteomes" id="UP000789405"/>
    </source>
</evidence>
<evidence type="ECO:0000256" key="1">
    <source>
        <dbReference type="SAM" id="MobiDB-lite"/>
    </source>
</evidence>
<organism evidence="2 3">
    <name type="scientific">Dentiscutata erythropus</name>
    <dbReference type="NCBI Taxonomy" id="1348616"/>
    <lineage>
        <taxon>Eukaryota</taxon>
        <taxon>Fungi</taxon>
        <taxon>Fungi incertae sedis</taxon>
        <taxon>Mucoromycota</taxon>
        <taxon>Glomeromycotina</taxon>
        <taxon>Glomeromycetes</taxon>
        <taxon>Diversisporales</taxon>
        <taxon>Gigasporaceae</taxon>
        <taxon>Dentiscutata</taxon>
    </lineage>
</organism>
<feature type="compositionally biased region" description="Low complexity" evidence="1">
    <location>
        <begin position="57"/>
        <end position="68"/>
    </location>
</feature>
<proteinExistence type="predicted"/>
<feature type="region of interest" description="Disordered" evidence="1">
    <location>
        <begin position="54"/>
        <end position="79"/>
    </location>
</feature>